<reference evidence="6 7" key="1">
    <citation type="submission" date="2018-06" db="EMBL/GenBank/DDBJ databases">
        <authorList>
            <consortium name="Pathogen Informatics"/>
            <person name="Doyle S."/>
        </authorList>
    </citation>
    <scope>NUCLEOTIDE SEQUENCE [LARGE SCALE GENOMIC DNA]</scope>
    <source>
        <strain evidence="6 7">NCTC11842</strain>
    </source>
</reference>
<dbReference type="GO" id="GO:0009307">
    <property type="term" value="P:DNA restriction-modification system"/>
    <property type="evidence" value="ECO:0007669"/>
    <property type="project" value="UniProtKB-KW"/>
</dbReference>
<evidence type="ECO:0000256" key="3">
    <source>
        <dbReference type="ARBA" id="ARBA00023125"/>
    </source>
</evidence>
<keyword evidence="6" id="KW-0378">Hydrolase</keyword>
<dbReference type="RefSeq" id="WP_073450671.1">
    <property type="nucleotide sequence ID" value="NZ_CP069262.1"/>
</dbReference>
<dbReference type="InterPro" id="IPR000055">
    <property type="entry name" value="Restrct_endonuc_typeI_TRD"/>
</dbReference>
<organism evidence="6 7">
    <name type="scientific">Pseudomonas luteola</name>
    <dbReference type="NCBI Taxonomy" id="47886"/>
    <lineage>
        <taxon>Bacteria</taxon>
        <taxon>Pseudomonadati</taxon>
        <taxon>Pseudomonadota</taxon>
        <taxon>Gammaproteobacteria</taxon>
        <taxon>Pseudomonadales</taxon>
        <taxon>Pseudomonadaceae</taxon>
        <taxon>Pseudomonas</taxon>
    </lineage>
</organism>
<evidence type="ECO:0000313" key="7">
    <source>
        <dbReference type="Proteomes" id="UP000250443"/>
    </source>
</evidence>
<dbReference type="EMBL" id="UAUF01000014">
    <property type="protein sequence ID" value="SPZ13334.1"/>
    <property type="molecule type" value="Genomic_DNA"/>
</dbReference>
<evidence type="ECO:0000259" key="4">
    <source>
        <dbReference type="Pfam" id="PF01420"/>
    </source>
</evidence>
<dbReference type="Gene3D" id="3.90.220.20">
    <property type="entry name" value="DNA methylase specificity domains"/>
    <property type="match status" value="2"/>
</dbReference>
<evidence type="ECO:0000313" key="6">
    <source>
        <dbReference type="EMBL" id="SPZ13334.1"/>
    </source>
</evidence>
<keyword evidence="8" id="KW-1185">Reference proteome</keyword>
<reference evidence="5 8" key="2">
    <citation type="submission" date="2020-10" db="EMBL/GenBank/DDBJ databases">
        <title>Genome sequences of Pseudomonas isolates.</title>
        <authorList>
            <person name="Wessels L."/>
            <person name="Reich F."/>
            <person name="Hammerl J."/>
        </authorList>
    </citation>
    <scope>NUCLEOTIDE SEQUENCE [LARGE SCALE GENOMIC DNA]</scope>
    <source>
        <strain evidence="5 8">20-MO00624-0</strain>
    </source>
</reference>
<dbReference type="Proteomes" id="UP000250443">
    <property type="component" value="Unassembled WGS sequence"/>
</dbReference>
<dbReference type="SUPFAM" id="SSF116734">
    <property type="entry name" value="DNA methylase specificity domain"/>
    <property type="match status" value="2"/>
</dbReference>
<dbReference type="Proteomes" id="UP000626180">
    <property type="component" value="Unassembled WGS sequence"/>
</dbReference>
<dbReference type="CDD" id="cd17256">
    <property type="entry name" value="RMtype1_S_EcoJA65PI-TRD1-CR1_like"/>
    <property type="match status" value="1"/>
</dbReference>
<name>A0A2X2D1Y6_PSELU</name>
<keyword evidence="3" id="KW-0238">DNA-binding</keyword>
<gene>
    <name evidence="6" type="primary">hsdS_2</name>
    <name evidence="5" type="ORF">IRZ65_21600</name>
    <name evidence="6" type="ORF">NCTC11842_05065</name>
</gene>
<dbReference type="PANTHER" id="PTHR43140">
    <property type="entry name" value="TYPE-1 RESTRICTION ENZYME ECOKI SPECIFICITY PROTEIN"/>
    <property type="match status" value="1"/>
</dbReference>
<accession>A0A2X2D1Y6</accession>
<dbReference type="InterPro" id="IPR044946">
    <property type="entry name" value="Restrct_endonuc_typeI_TRD_sf"/>
</dbReference>
<dbReference type="REBASE" id="414110">
    <property type="entry name" value="S.Plu11842II"/>
</dbReference>
<dbReference type="CDD" id="cd17264">
    <property type="entry name" value="RMtype1_S_Eco3763I-TRD2-CR2_like"/>
    <property type="match status" value="1"/>
</dbReference>
<dbReference type="AlphaFoldDB" id="A0A2X2D1Y6"/>
<evidence type="ECO:0000256" key="2">
    <source>
        <dbReference type="ARBA" id="ARBA00022747"/>
    </source>
</evidence>
<evidence type="ECO:0000313" key="8">
    <source>
        <dbReference type="Proteomes" id="UP000626180"/>
    </source>
</evidence>
<dbReference type="PANTHER" id="PTHR43140:SF1">
    <property type="entry name" value="TYPE I RESTRICTION ENZYME ECOKI SPECIFICITY SUBUNIT"/>
    <property type="match status" value="1"/>
</dbReference>
<proteinExistence type="inferred from homology"/>
<dbReference type="Pfam" id="PF01420">
    <property type="entry name" value="Methylase_S"/>
    <property type="match status" value="2"/>
</dbReference>
<evidence type="ECO:0000256" key="1">
    <source>
        <dbReference type="ARBA" id="ARBA00010923"/>
    </source>
</evidence>
<protein>
    <submittedName>
        <fullName evidence="6">Restriction endonuclease S subunit</fullName>
    </submittedName>
    <submittedName>
        <fullName evidence="5">Restriction endonuclease subunit S</fullName>
    </submittedName>
</protein>
<dbReference type="GO" id="GO:0004519">
    <property type="term" value="F:endonuclease activity"/>
    <property type="evidence" value="ECO:0007669"/>
    <property type="project" value="UniProtKB-KW"/>
</dbReference>
<keyword evidence="6" id="KW-0540">Nuclease</keyword>
<feature type="domain" description="Type I restriction modification DNA specificity" evidence="4">
    <location>
        <begin position="211"/>
        <end position="377"/>
    </location>
</feature>
<dbReference type="EMBL" id="JADMCD010000015">
    <property type="protein sequence ID" value="MBF8643265.1"/>
    <property type="molecule type" value="Genomic_DNA"/>
</dbReference>
<dbReference type="GO" id="GO:0003677">
    <property type="term" value="F:DNA binding"/>
    <property type="evidence" value="ECO:0007669"/>
    <property type="project" value="UniProtKB-KW"/>
</dbReference>
<dbReference type="InterPro" id="IPR051212">
    <property type="entry name" value="Type-I_RE_S_subunit"/>
</dbReference>
<evidence type="ECO:0000313" key="5">
    <source>
        <dbReference type="EMBL" id="MBF8643265.1"/>
    </source>
</evidence>
<sequence>MEQVLSPLPDGWKYTELASLCKFENGDRGKNYPSKDAFVNSGIPVINAGSLDGRKIVEAGLNYITRERYDILGSGKVRQGDLLFCLRGSLGKCAIVNNLTEGAIASSLVIVRPSDALDPNYLLYYFNSSLCANFIERYNNGAAQPNLSAKSLSRFLIPLAPQKEQKRIVEKLDELLTRVDTAIEHLQESAALKSSLLQSALDGQFSAIAERMTIDSLAEVKGGKRLPKGEKLSDEATAHPYIRVADFTDKGTIDLCDIKYISKEVHEQIKRYVISKDDLYISIAGTIGKTGFVPPELNGANLTENAAKLVIKDKQQLNLNYLYLFTLTSDFSAQAGLATKTVAQPKLALTRLGKIEVPMCCLEDQKALVATIEALKSKVHDAEEVLLGKIEDLKSLKASILDSAFKGDL</sequence>
<comment type="similarity">
    <text evidence="1">Belongs to the type-I restriction system S methylase family.</text>
</comment>
<keyword evidence="6" id="KW-0255">Endonuclease</keyword>
<keyword evidence="2" id="KW-0680">Restriction system</keyword>
<feature type="domain" description="Type I restriction modification DNA specificity" evidence="4">
    <location>
        <begin position="9"/>
        <end position="190"/>
    </location>
</feature>